<comment type="caution">
    <text evidence="1">The sequence shown here is derived from an EMBL/GenBank/DDBJ whole genome shotgun (WGS) entry which is preliminary data.</text>
</comment>
<dbReference type="Proteomes" id="UP001054837">
    <property type="component" value="Unassembled WGS sequence"/>
</dbReference>
<reference evidence="1 2" key="1">
    <citation type="submission" date="2021-06" db="EMBL/GenBank/DDBJ databases">
        <title>Caerostris darwini draft genome.</title>
        <authorList>
            <person name="Kono N."/>
            <person name="Arakawa K."/>
        </authorList>
    </citation>
    <scope>NUCLEOTIDE SEQUENCE [LARGE SCALE GENOMIC DNA]</scope>
</reference>
<dbReference type="AlphaFoldDB" id="A0AAV4RMZ8"/>
<evidence type="ECO:0000313" key="1">
    <source>
        <dbReference type="EMBL" id="GIY22747.1"/>
    </source>
</evidence>
<organism evidence="1 2">
    <name type="scientific">Caerostris darwini</name>
    <dbReference type="NCBI Taxonomy" id="1538125"/>
    <lineage>
        <taxon>Eukaryota</taxon>
        <taxon>Metazoa</taxon>
        <taxon>Ecdysozoa</taxon>
        <taxon>Arthropoda</taxon>
        <taxon>Chelicerata</taxon>
        <taxon>Arachnida</taxon>
        <taxon>Araneae</taxon>
        <taxon>Araneomorphae</taxon>
        <taxon>Entelegynae</taxon>
        <taxon>Araneoidea</taxon>
        <taxon>Araneidae</taxon>
        <taxon>Caerostris</taxon>
    </lineage>
</organism>
<protein>
    <submittedName>
        <fullName evidence="1">Uncharacterized protein</fullName>
    </submittedName>
</protein>
<name>A0AAV4RMZ8_9ARAC</name>
<proteinExistence type="predicted"/>
<gene>
    <name evidence="1" type="ORF">CDAR_518181</name>
</gene>
<evidence type="ECO:0000313" key="2">
    <source>
        <dbReference type="Proteomes" id="UP001054837"/>
    </source>
</evidence>
<sequence length="114" mass="13144">MTLKIRFVDLRYLAVEVGNSPERVIGKERAFSGFSVFVWPNGYHQEGFKGAPERYRGDDVDPVAKKQRYLSNRKNCICVRKEYSSMYFARGIEKKTSGIPAIQSSSFVQQRKNK</sequence>
<accession>A0AAV4RMZ8</accession>
<keyword evidence="2" id="KW-1185">Reference proteome</keyword>
<dbReference type="EMBL" id="BPLQ01006477">
    <property type="protein sequence ID" value="GIY22747.1"/>
    <property type="molecule type" value="Genomic_DNA"/>
</dbReference>